<name>A0ABW9YVW7_9HYPH</name>
<evidence type="ECO:0000256" key="1">
    <source>
        <dbReference type="SAM" id="Phobius"/>
    </source>
</evidence>
<dbReference type="EMBL" id="JAAAXJ010000003">
    <property type="protein sequence ID" value="NBJ24300.1"/>
    <property type="molecule type" value="Genomic_DNA"/>
</dbReference>
<dbReference type="PANTHER" id="PTHR36698:SF2">
    <property type="entry name" value="MCE_MLAD DOMAIN-CONTAINING PROTEIN"/>
    <property type="match status" value="1"/>
</dbReference>
<sequence length="442" mass="47240">METRANYALIGLFTLAVIAAAFGFVYWFSGGERGQARQNIRIVFSGSVAGLSQGSSVSFNGLRVGEVSSLDLLPEDPRRVVAIASVNGTTPIRADTRARLEYQGLTGVANVGLSGGEPGAPPLVAGPGQPMPTIFADRSDFQDLIETARNIARRADDVLERVGRVVSDNEASISRTVQNVERFSQALGENAEGIDRFLAQVGQAAEKVGPLAEKLETLATNVDEVVRAVDRQRVARIVENVDSFAQALGENGQVVSEALKDAASLIDRLNETAPKLDTAVAEIAELAKAVDPAKVSRTVDSVDTFAQTLSRRSPDVDKAIQEARSITEKLNKSADRIDSVLAGAEKFLGSASGESGKGAFDEIRAAAVAVRELANDLNQRTEGVLGGINRFTESGLREYEALAVEGRRTLGDISRAVRSIERNPQQFLFGGRSNLPEYSGRR</sequence>
<keyword evidence="1" id="KW-0812">Transmembrane</keyword>
<feature type="transmembrane region" description="Helical" evidence="1">
    <location>
        <begin position="7"/>
        <end position="28"/>
    </location>
</feature>
<feature type="domain" description="Mammalian cell entry C-terminal" evidence="3">
    <location>
        <begin position="215"/>
        <end position="333"/>
    </location>
</feature>
<proteinExistence type="predicted"/>
<dbReference type="InterPro" id="IPR024516">
    <property type="entry name" value="Mce_C"/>
</dbReference>
<dbReference type="Proteomes" id="UP000818323">
    <property type="component" value="Unassembled WGS sequence"/>
</dbReference>
<gene>
    <name evidence="4" type="ORF">GR303_08015</name>
</gene>
<comment type="caution">
    <text evidence="4">The sequence shown here is derived from an EMBL/GenBank/DDBJ whole genome shotgun (WGS) entry which is preliminary data.</text>
</comment>
<dbReference type="SUPFAM" id="SSF58104">
    <property type="entry name" value="Methyl-accepting chemotaxis protein (MCP) signaling domain"/>
    <property type="match status" value="1"/>
</dbReference>
<dbReference type="Pfam" id="PF02470">
    <property type="entry name" value="MlaD"/>
    <property type="match status" value="1"/>
</dbReference>
<keyword evidence="1" id="KW-1133">Transmembrane helix</keyword>
<keyword evidence="5" id="KW-1185">Reference proteome</keyword>
<feature type="domain" description="Mce/MlaD" evidence="2">
    <location>
        <begin position="43"/>
        <end position="115"/>
    </location>
</feature>
<dbReference type="InterPro" id="IPR003399">
    <property type="entry name" value="Mce/MlaD"/>
</dbReference>
<protein>
    <submittedName>
        <fullName evidence="4">MCE family protein</fullName>
    </submittedName>
</protein>
<keyword evidence="1" id="KW-0472">Membrane</keyword>
<accession>A0ABW9YVW7</accession>
<dbReference type="RefSeq" id="WP_161722463.1">
    <property type="nucleotide sequence ID" value="NZ_JAAAXI010000004.1"/>
</dbReference>
<evidence type="ECO:0000259" key="3">
    <source>
        <dbReference type="Pfam" id="PF11887"/>
    </source>
</evidence>
<evidence type="ECO:0000313" key="4">
    <source>
        <dbReference type="EMBL" id="NBJ24300.1"/>
    </source>
</evidence>
<reference evidence="4 5" key="1">
    <citation type="submission" date="2020-01" db="EMBL/GenBank/DDBJ databases">
        <title>Microvirga sp. nov., an arsenate reduction bacterium isolated from Tibet hotspring sediments.</title>
        <authorList>
            <person name="Yuan C.-G."/>
        </authorList>
    </citation>
    <scope>NUCLEOTIDE SEQUENCE [LARGE SCALE GENOMIC DNA]</scope>
    <source>
        <strain evidence="4 5">SYSU G3D203</strain>
    </source>
</reference>
<organism evidence="4 5">
    <name type="scientific">Microvirga arsenatis</name>
    <dbReference type="NCBI Taxonomy" id="2692265"/>
    <lineage>
        <taxon>Bacteria</taxon>
        <taxon>Pseudomonadati</taxon>
        <taxon>Pseudomonadota</taxon>
        <taxon>Alphaproteobacteria</taxon>
        <taxon>Hyphomicrobiales</taxon>
        <taxon>Methylobacteriaceae</taxon>
        <taxon>Microvirga</taxon>
    </lineage>
</organism>
<evidence type="ECO:0000259" key="2">
    <source>
        <dbReference type="Pfam" id="PF02470"/>
    </source>
</evidence>
<dbReference type="Gene3D" id="1.10.287.950">
    <property type="entry name" value="Methyl-accepting chemotaxis protein"/>
    <property type="match status" value="1"/>
</dbReference>
<evidence type="ECO:0000313" key="5">
    <source>
        <dbReference type="Proteomes" id="UP000818323"/>
    </source>
</evidence>
<dbReference type="PANTHER" id="PTHR36698">
    <property type="entry name" value="BLL5892 PROTEIN"/>
    <property type="match status" value="1"/>
</dbReference>
<dbReference type="Pfam" id="PF11887">
    <property type="entry name" value="Mce4_CUP1"/>
    <property type="match status" value="1"/>
</dbReference>